<comment type="similarity">
    <text evidence="1 2">Belongs to the phospholipid scramblase family.</text>
</comment>
<evidence type="ECO:0000256" key="1">
    <source>
        <dbReference type="ARBA" id="ARBA00005350"/>
    </source>
</evidence>
<keyword evidence="2" id="KW-0449">Lipoprotein</keyword>
<dbReference type="PANTHER" id="PTHR23248">
    <property type="entry name" value="PHOSPHOLIPID SCRAMBLASE-RELATED"/>
    <property type="match status" value="1"/>
</dbReference>
<name>A0A8S3SCG7_MYTED</name>
<evidence type="ECO:0000256" key="3">
    <source>
        <dbReference type="SAM" id="MobiDB-lite"/>
    </source>
</evidence>
<organism evidence="4 5">
    <name type="scientific">Mytilus edulis</name>
    <name type="common">Blue mussel</name>
    <dbReference type="NCBI Taxonomy" id="6550"/>
    <lineage>
        <taxon>Eukaryota</taxon>
        <taxon>Metazoa</taxon>
        <taxon>Spiralia</taxon>
        <taxon>Lophotrochozoa</taxon>
        <taxon>Mollusca</taxon>
        <taxon>Bivalvia</taxon>
        <taxon>Autobranchia</taxon>
        <taxon>Pteriomorphia</taxon>
        <taxon>Mytilida</taxon>
        <taxon>Mytiloidea</taxon>
        <taxon>Mytilidae</taxon>
        <taxon>Mytilinae</taxon>
        <taxon>Mytilus</taxon>
    </lineage>
</organism>
<evidence type="ECO:0000256" key="2">
    <source>
        <dbReference type="RuleBase" id="RU363116"/>
    </source>
</evidence>
<dbReference type="GO" id="GO:0005886">
    <property type="term" value="C:plasma membrane"/>
    <property type="evidence" value="ECO:0007669"/>
    <property type="project" value="TreeGrafter"/>
</dbReference>
<comment type="caution">
    <text evidence="4">The sequence shown here is derived from an EMBL/GenBank/DDBJ whole genome shotgun (WGS) entry which is preliminary data.</text>
</comment>
<dbReference type="InterPro" id="IPR005552">
    <property type="entry name" value="Scramblase"/>
</dbReference>
<feature type="region of interest" description="Disordered" evidence="3">
    <location>
        <begin position="20"/>
        <end position="40"/>
    </location>
</feature>
<keyword evidence="2" id="KW-0106">Calcium</keyword>
<evidence type="ECO:0000313" key="4">
    <source>
        <dbReference type="EMBL" id="CAG2219406.1"/>
    </source>
</evidence>
<protein>
    <recommendedName>
        <fullName evidence="2">Phospholipid scramblase</fullName>
    </recommendedName>
</protein>
<dbReference type="OrthoDB" id="191150at2759"/>
<dbReference type="Pfam" id="PF03803">
    <property type="entry name" value="Scramblase"/>
    <property type="match status" value="1"/>
</dbReference>
<proteinExistence type="inferred from homology"/>
<dbReference type="EMBL" id="CAJPWZ010001630">
    <property type="protein sequence ID" value="CAG2219406.1"/>
    <property type="molecule type" value="Genomic_DNA"/>
</dbReference>
<gene>
    <name evidence="4" type="ORF">MEDL_33034</name>
</gene>
<evidence type="ECO:0000313" key="5">
    <source>
        <dbReference type="Proteomes" id="UP000683360"/>
    </source>
</evidence>
<sequence length="342" mass="38589">MEGGIQERQKMSYAVIRPSNQQNSSYVPAKPTNKTEPSCSTVTKQPVITTRRPPAFGQIVKKQVWVEEKPTIPGVLPGLQYLTSLDQVFVKQHIDMMETMWEKANKYKILNKQSEQVYFVSEESDKWNRQLQGPDRGFNLRVLDNTSQEVMRFSREFICCAGCCCGYYESLRQVLTVEAPVGEVIGYVRQEFDKSGPCYSVRDAEDTIIYKITGPCCVCDCPCNRVRFPIVSADDTEEVGVISKNLGIENYFGDADTFGSKFPQDIDVKIKAVLLGAIMLIVSRYTNRDAIESITGVTYTVLKFGLRNSILRTSAILNKDNNTGKEQGCNNLLLEHRPVKKD</sequence>
<comment type="function">
    <text evidence="2">May mediate accelerated ATP-independent bidirectional transbilayer migration of phospholipids upon binding calcium ions that results in a loss of phospholipid asymmetry in the plasma membrane.</text>
</comment>
<dbReference type="PANTHER" id="PTHR23248:SF63">
    <property type="entry name" value="PHOSPHOLIPID SCRAMBLASE"/>
    <property type="match status" value="1"/>
</dbReference>
<keyword evidence="2" id="KW-0564">Palmitate</keyword>
<comment type="cofactor">
    <cofactor evidence="2">
        <name>Ca(2+)</name>
        <dbReference type="ChEBI" id="CHEBI:29108"/>
    </cofactor>
</comment>
<reference evidence="4" key="1">
    <citation type="submission" date="2021-03" db="EMBL/GenBank/DDBJ databases">
        <authorList>
            <person name="Bekaert M."/>
        </authorList>
    </citation>
    <scope>NUCLEOTIDE SEQUENCE</scope>
</reference>
<accession>A0A8S3SCG7</accession>
<dbReference type="AlphaFoldDB" id="A0A8S3SCG7"/>
<keyword evidence="5" id="KW-1185">Reference proteome</keyword>
<dbReference type="GO" id="GO:0017128">
    <property type="term" value="F:phospholipid scramblase activity"/>
    <property type="evidence" value="ECO:0007669"/>
    <property type="project" value="InterPro"/>
</dbReference>
<dbReference type="Proteomes" id="UP000683360">
    <property type="component" value="Unassembled WGS sequence"/>
</dbReference>